<reference evidence="2 3" key="1">
    <citation type="submission" date="2020-08" db="EMBL/GenBank/DDBJ databases">
        <title>Genomic Encyclopedia of Type Strains, Phase IV (KMG-IV): sequencing the most valuable type-strain genomes for metagenomic binning, comparative biology and taxonomic classification.</title>
        <authorList>
            <person name="Goeker M."/>
        </authorList>
    </citation>
    <scope>NUCLEOTIDE SEQUENCE [LARGE SCALE GENOMIC DNA]</scope>
    <source>
        <strain evidence="2 3">DSM 19979</strain>
    </source>
</reference>
<dbReference type="Gene3D" id="3.40.50.150">
    <property type="entry name" value="Vaccinia Virus protein VP39"/>
    <property type="match status" value="1"/>
</dbReference>
<organism evidence="2 3">
    <name type="scientific">Roseococcus suduntuyensis</name>
    <dbReference type="NCBI Taxonomy" id="455361"/>
    <lineage>
        <taxon>Bacteria</taxon>
        <taxon>Pseudomonadati</taxon>
        <taxon>Pseudomonadota</taxon>
        <taxon>Alphaproteobacteria</taxon>
        <taxon>Acetobacterales</taxon>
        <taxon>Roseomonadaceae</taxon>
        <taxon>Roseococcus</taxon>
    </lineage>
</organism>
<dbReference type="AlphaFoldDB" id="A0A840AD59"/>
<evidence type="ECO:0000313" key="3">
    <source>
        <dbReference type="Proteomes" id="UP000553193"/>
    </source>
</evidence>
<dbReference type="GO" id="GO:0032259">
    <property type="term" value="P:methylation"/>
    <property type="evidence" value="ECO:0007669"/>
    <property type="project" value="UniProtKB-KW"/>
</dbReference>
<dbReference type="InterPro" id="IPR029063">
    <property type="entry name" value="SAM-dependent_MTases_sf"/>
</dbReference>
<dbReference type="RefSeq" id="WP_184383262.1">
    <property type="nucleotide sequence ID" value="NZ_JACIDJ010000002.1"/>
</dbReference>
<comment type="caution">
    <text evidence="2">The sequence shown here is derived from an EMBL/GenBank/DDBJ whole genome shotgun (WGS) entry which is preliminary data.</text>
</comment>
<dbReference type="Pfam" id="PF08241">
    <property type="entry name" value="Methyltransf_11"/>
    <property type="match status" value="1"/>
</dbReference>
<keyword evidence="2" id="KW-0808">Transferase</keyword>
<dbReference type="Proteomes" id="UP000553193">
    <property type="component" value="Unassembled WGS sequence"/>
</dbReference>
<keyword evidence="2" id="KW-0489">Methyltransferase</keyword>
<dbReference type="InterPro" id="IPR013216">
    <property type="entry name" value="Methyltransf_11"/>
</dbReference>
<evidence type="ECO:0000313" key="2">
    <source>
        <dbReference type="EMBL" id="MBB3898174.1"/>
    </source>
</evidence>
<name>A0A840AD59_9PROT</name>
<keyword evidence="3" id="KW-1185">Reference proteome</keyword>
<proteinExistence type="predicted"/>
<protein>
    <submittedName>
        <fullName evidence="2">Putative SAM-dependent methyltransferase</fullName>
    </submittedName>
</protein>
<feature type="domain" description="Methyltransferase type 11" evidence="1">
    <location>
        <begin position="32"/>
        <end position="78"/>
    </location>
</feature>
<accession>A0A840AD59</accession>
<dbReference type="SUPFAM" id="SSF53335">
    <property type="entry name" value="S-adenosyl-L-methionine-dependent methyltransferases"/>
    <property type="match status" value="1"/>
</dbReference>
<dbReference type="EMBL" id="JACIDJ010000002">
    <property type="protein sequence ID" value="MBB3898174.1"/>
    <property type="molecule type" value="Genomic_DNA"/>
</dbReference>
<dbReference type="GO" id="GO:0008757">
    <property type="term" value="F:S-adenosylmethionine-dependent methyltransferase activity"/>
    <property type="evidence" value="ECO:0007669"/>
    <property type="project" value="InterPro"/>
</dbReference>
<evidence type="ECO:0000259" key="1">
    <source>
        <dbReference type="Pfam" id="PF08241"/>
    </source>
</evidence>
<sequence>MTRLHIGCGPKVLEGWVNIDSVARAPGVRTDVDVLAMPFGDASVEHILAEHVFEHFAFAEEERLWRECARVLRPGGLLEIEVPDFEWVCRAFLAGEDSFRAFYRTGALDHYFGSGRDTGQRWGIVQTMFFGNQNGAGQFHKSAYTQGKIRDVAALAGFAEVRQHTLHNKGGQAIRALITR</sequence>
<gene>
    <name evidence="2" type="ORF">GGQ83_001611</name>
</gene>